<evidence type="ECO:0000256" key="14">
    <source>
        <dbReference type="ARBA" id="ARBA00074383"/>
    </source>
</evidence>
<feature type="signal peptide" evidence="18">
    <location>
        <begin position="1"/>
        <end position="28"/>
    </location>
</feature>
<dbReference type="GeneID" id="132536110"/>
<keyword evidence="5" id="KW-0967">Endosome</keyword>
<evidence type="ECO:0000256" key="9">
    <source>
        <dbReference type="ARBA" id="ARBA00023180"/>
    </source>
</evidence>
<comment type="similarity">
    <text evidence="16">Belongs to the LAMP family.</text>
</comment>
<name>A0ABM3WT54_ERIEU</name>
<accession>A0ABM3WT54</accession>
<evidence type="ECO:0000256" key="12">
    <source>
        <dbReference type="ARBA" id="ARBA00060404"/>
    </source>
</evidence>
<gene>
    <name evidence="22" type="primary">LAMP1</name>
</gene>
<evidence type="ECO:0000256" key="6">
    <source>
        <dbReference type="ARBA" id="ARBA00022989"/>
    </source>
</evidence>
<evidence type="ECO:0000256" key="5">
    <source>
        <dbReference type="ARBA" id="ARBA00022753"/>
    </source>
</evidence>
<evidence type="ECO:0000256" key="18">
    <source>
        <dbReference type="SAM" id="SignalP"/>
    </source>
</evidence>
<evidence type="ECO:0000256" key="8">
    <source>
        <dbReference type="ARBA" id="ARBA00023157"/>
    </source>
</evidence>
<evidence type="ECO:0000259" key="19">
    <source>
        <dbReference type="Pfam" id="PF01299"/>
    </source>
</evidence>
<keyword evidence="3 16" id="KW-0812">Transmembrane</keyword>
<keyword evidence="10 16" id="KW-0458">Lysosome</keyword>
<proteinExistence type="inferred from homology"/>
<keyword evidence="4 18" id="KW-0732">Signal</keyword>
<evidence type="ECO:0000256" key="17">
    <source>
        <dbReference type="SAM" id="Phobius"/>
    </source>
</evidence>
<evidence type="ECO:0000313" key="21">
    <source>
        <dbReference type="Proteomes" id="UP001652624"/>
    </source>
</evidence>
<feature type="transmembrane region" description="Helical" evidence="17">
    <location>
        <begin position="364"/>
        <end position="387"/>
    </location>
</feature>
<evidence type="ECO:0000256" key="3">
    <source>
        <dbReference type="ARBA" id="ARBA00022692"/>
    </source>
</evidence>
<dbReference type="CDD" id="cd12087">
    <property type="entry name" value="TM_EGFR-like"/>
    <property type="match status" value="1"/>
</dbReference>
<dbReference type="Pfam" id="PF21222">
    <property type="entry name" value="Lamp2_2nd"/>
    <property type="match status" value="1"/>
</dbReference>
<evidence type="ECO:0000313" key="22">
    <source>
        <dbReference type="RefSeq" id="XP_060039748.1"/>
    </source>
</evidence>
<dbReference type="Pfam" id="PF01299">
    <property type="entry name" value="Lamp2-like_luminal"/>
    <property type="match status" value="1"/>
</dbReference>
<feature type="domain" description="Lysosome-associated membrane glycoprotein 2-like transmembrane" evidence="20">
    <location>
        <begin position="366"/>
        <end position="397"/>
    </location>
</feature>
<reference evidence="22" key="1">
    <citation type="submission" date="2025-08" db="UniProtKB">
        <authorList>
            <consortium name="RefSeq"/>
        </authorList>
    </citation>
    <scope>IDENTIFICATION</scope>
</reference>
<keyword evidence="21" id="KW-1185">Reference proteome</keyword>
<dbReference type="InterPro" id="IPR002000">
    <property type="entry name" value="Lysosome-assoc_membr_glycop"/>
</dbReference>
<comment type="subcellular location">
    <subcellularLocation>
        <location evidence="1">Cell membrane</location>
        <topology evidence="1">Single-pass type I membrane protein</topology>
    </subcellularLocation>
    <subcellularLocation>
        <location evidence="12">Cytolytic granule membrane</location>
        <topology evidence="12">Single-pass type I membrane protein</topology>
    </subcellularLocation>
    <subcellularLocation>
        <location evidence="11">Late endosome membrane</location>
        <topology evidence="11">Single-pass type I membrane protein</topology>
    </subcellularLocation>
    <subcellularLocation>
        <location evidence="16">Lysosome membrane</location>
        <topology evidence="16">Single-pass type I membrane protein</topology>
    </subcellularLocation>
</comment>
<sequence>MAASGGARPGLLLLLPLLLLLGPPPAACARFELEEAGETCVLADFAAAFSVTYDTLRGPQMATLRLPPAARVLNSSSCGDAASGPRLVLGWGPGHALTLRFARNVTRYGVRALGLAYNLADAAAFPNASAKETRVAAAATDLSADVDTKYRCESPRRVLLPNVTATLSAATIQAYLSGRRFSTQETRCRQDGPAPTPAPAVQKFNVSGANGTCLLASLALQLHVTYQHKDNATAEGVFNISPNQTTARGTCSPRLVTLQLQSPGVSELELSFALNATSSRFFLRGVQLTMTLPDARDPTFRAANGSLRALEASVGRSYRCNAGQQVRVTAALSLHLSHVWVQAFRVDGGQFGAAEECALDENSMLIPVAVGGALAGLVLIVLVAYLIGRRRSHAGYQTI</sequence>
<feature type="domain" description="Lysosome-associated membrane glycoprotein 2-like luminal" evidence="19">
    <location>
        <begin position="199"/>
        <end position="346"/>
    </location>
</feature>
<keyword evidence="8 16" id="KW-1015">Disulfide bond</keyword>
<dbReference type="Proteomes" id="UP001652624">
    <property type="component" value="Chromosome 5"/>
</dbReference>
<evidence type="ECO:0000256" key="16">
    <source>
        <dbReference type="PROSITE-ProRule" id="PRU00740"/>
    </source>
</evidence>
<dbReference type="InterPro" id="IPR048528">
    <property type="entry name" value="Lamp2-like_luminal"/>
</dbReference>
<organism evidence="21 22">
    <name type="scientific">Erinaceus europaeus</name>
    <name type="common">Western European hedgehog</name>
    <dbReference type="NCBI Taxonomy" id="9365"/>
    <lineage>
        <taxon>Eukaryota</taxon>
        <taxon>Metazoa</taxon>
        <taxon>Chordata</taxon>
        <taxon>Craniata</taxon>
        <taxon>Vertebrata</taxon>
        <taxon>Euteleostomi</taxon>
        <taxon>Mammalia</taxon>
        <taxon>Eutheria</taxon>
        <taxon>Laurasiatheria</taxon>
        <taxon>Eulipotyphla</taxon>
        <taxon>Erinaceidae</taxon>
        <taxon>Erinaceinae</taxon>
        <taxon>Erinaceus</taxon>
    </lineage>
</organism>
<dbReference type="PANTHER" id="PTHR11506">
    <property type="entry name" value="LYSOSOME-ASSOCIATED MEMBRANE GLYCOPROTEIN"/>
    <property type="match status" value="1"/>
</dbReference>
<evidence type="ECO:0000256" key="11">
    <source>
        <dbReference type="ARBA" id="ARBA00037817"/>
    </source>
</evidence>
<dbReference type="PROSITE" id="PS51407">
    <property type="entry name" value="LAMP_3"/>
    <property type="match status" value="1"/>
</dbReference>
<feature type="disulfide bond" evidence="16">
    <location>
        <begin position="152"/>
        <end position="188"/>
    </location>
</feature>
<dbReference type="RefSeq" id="XP_060039748.1">
    <property type="nucleotide sequence ID" value="XM_060183765.1"/>
</dbReference>
<feature type="disulfide bond" evidence="16">
    <location>
        <begin position="320"/>
        <end position="357"/>
    </location>
</feature>
<dbReference type="PRINTS" id="PR00336">
    <property type="entry name" value="LYSASSOCTDMP"/>
</dbReference>
<evidence type="ECO:0000256" key="4">
    <source>
        <dbReference type="ARBA" id="ARBA00022729"/>
    </source>
</evidence>
<evidence type="ECO:0000259" key="20">
    <source>
        <dbReference type="Pfam" id="PF21222"/>
    </source>
</evidence>
<evidence type="ECO:0000256" key="15">
    <source>
        <dbReference type="ARBA" id="ARBA00082884"/>
    </source>
</evidence>
<evidence type="ECO:0000256" key="7">
    <source>
        <dbReference type="ARBA" id="ARBA00023136"/>
    </source>
</evidence>
<keyword evidence="7 16" id="KW-0472">Membrane</keyword>
<evidence type="ECO:0000256" key="13">
    <source>
        <dbReference type="ARBA" id="ARBA00065516"/>
    </source>
</evidence>
<dbReference type="PROSITE" id="PS00311">
    <property type="entry name" value="LAMP_2"/>
    <property type="match status" value="1"/>
</dbReference>
<evidence type="ECO:0000256" key="1">
    <source>
        <dbReference type="ARBA" id="ARBA00004251"/>
    </source>
</evidence>
<keyword evidence="6 17" id="KW-1133">Transmembrane helix</keyword>
<dbReference type="PANTHER" id="PTHR11506:SF27">
    <property type="entry name" value="LYSOSOME-ASSOCIATED MEMBRANE GLYCOPROTEIN 1"/>
    <property type="match status" value="1"/>
</dbReference>
<dbReference type="InterPro" id="IPR048524">
    <property type="entry name" value="Lamp2-like_TM"/>
</dbReference>
<keyword evidence="9" id="KW-0325">Glycoprotein</keyword>
<dbReference type="InterPro" id="IPR018134">
    <property type="entry name" value="LAMP_CS"/>
</dbReference>
<dbReference type="PROSITE" id="PS00310">
    <property type="entry name" value="LAMP_1"/>
    <property type="match status" value="2"/>
</dbReference>
<evidence type="ECO:0000256" key="10">
    <source>
        <dbReference type="ARBA" id="ARBA00023228"/>
    </source>
</evidence>
<protein>
    <recommendedName>
        <fullName evidence="14">Lysosome-associated membrane glycoprotein 1</fullName>
    </recommendedName>
    <alternativeName>
        <fullName evidence="15">CD107 antigen-like family member A</fullName>
    </alternativeName>
</protein>
<comment type="caution">
    <text evidence="16">Lacks conserved residue(s) required for the propagation of feature annotation.</text>
</comment>
<evidence type="ECO:0000256" key="2">
    <source>
        <dbReference type="ARBA" id="ARBA00022475"/>
    </source>
</evidence>
<keyword evidence="2" id="KW-1003">Cell membrane</keyword>
<dbReference type="Gene3D" id="2.40.160.110">
    <property type="match status" value="2"/>
</dbReference>
<feature type="chain" id="PRO_5045199709" description="Lysosome-associated membrane glycoprotein 1" evidence="18">
    <location>
        <begin position="29"/>
        <end position="399"/>
    </location>
</feature>
<comment type="subunit">
    <text evidence="13">Interacts with ABCB9; this interaction strongly stabilizes ABCB9 and protects ABCB9 against lysosomal degradation. Interacts with FURIN. Interacts with TMEM175; inhibiting the proton channel activity of TMEM175.</text>
</comment>
<feature type="disulfide bond" evidence="16">
    <location>
        <begin position="213"/>
        <end position="251"/>
    </location>
</feature>